<protein>
    <submittedName>
        <fullName evidence="2">Uncharacterized protein</fullName>
    </submittedName>
</protein>
<dbReference type="PANTHER" id="PTHR11743">
    <property type="entry name" value="VOLTAGE-DEPENDENT ANION-SELECTIVE CHANNEL"/>
    <property type="match status" value="1"/>
</dbReference>
<comment type="similarity">
    <text evidence="1">Belongs to the eukaryotic mitochondrial porin (TC 1.B.8.1) family.</text>
</comment>
<dbReference type="Gene3D" id="2.40.160.10">
    <property type="entry name" value="Porin"/>
    <property type="match status" value="1"/>
</dbReference>
<sequence>MKKGPPLFSSFRKKSKEPLTKDYPLDHKFSISTTRVSGLAFSSTATNKDGVSTIDIVAGYKSKYTSVVVKGDAQSNITLALALKKIEPLTNIVASFNLHDFESGKIATTLTFTEIAPSTNAIASFKLPDVRSSKLKLQYFHHHATLTSTMALNQAPSISVSATIGSPTSAMGAKAAYEMFSSKFINFAAGLNFNRPNSTASLVLGDNGDTIRALYRYRVDVLKKTAAAVEITRRLSANETDFVVGGCCVFGDQTVVKVKLDSCGKLGAVLQRKIIPRSLVSLSSELDIKGLHKTPKFGLALVLKPRSRLL</sequence>
<keyword evidence="3" id="KW-1185">Reference proteome</keyword>
<proteinExistence type="inferred from homology"/>
<evidence type="ECO:0000313" key="2">
    <source>
        <dbReference type="EMBL" id="KAI7756368.1"/>
    </source>
</evidence>
<name>A0AAD5D8J2_AMBAR</name>
<evidence type="ECO:0000313" key="3">
    <source>
        <dbReference type="Proteomes" id="UP001206925"/>
    </source>
</evidence>
<evidence type="ECO:0000256" key="1">
    <source>
        <dbReference type="ARBA" id="ARBA00009624"/>
    </source>
</evidence>
<dbReference type="InterPro" id="IPR027246">
    <property type="entry name" value="Porin_Euk/Tom40"/>
</dbReference>
<dbReference type="AlphaFoldDB" id="A0AAD5D8J2"/>
<accession>A0AAD5D8J2</accession>
<dbReference type="Pfam" id="PF01459">
    <property type="entry name" value="Porin_3"/>
    <property type="match status" value="2"/>
</dbReference>
<comment type="caution">
    <text evidence="2">The sequence shown here is derived from an EMBL/GenBank/DDBJ whole genome shotgun (WGS) entry which is preliminary data.</text>
</comment>
<dbReference type="InterPro" id="IPR023614">
    <property type="entry name" value="Porin_dom_sf"/>
</dbReference>
<dbReference type="GO" id="GO:0008308">
    <property type="term" value="F:voltage-gated monoatomic anion channel activity"/>
    <property type="evidence" value="ECO:0007669"/>
    <property type="project" value="InterPro"/>
</dbReference>
<gene>
    <name evidence="2" type="ORF">M8C21_011110</name>
</gene>
<dbReference type="Proteomes" id="UP001206925">
    <property type="component" value="Unassembled WGS sequence"/>
</dbReference>
<dbReference type="CDD" id="cd07306">
    <property type="entry name" value="Porin3_VDAC"/>
    <property type="match status" value="1"/>
</dbReference>
<organism evidence="2 3">
    <name type="scientific">Ambrosia artemisiifolia</name>
    <name type="common">Common ragweed</name>
    <dbReference type="NCBI Taxonomy" id="4212"/>
    <lineage>
        <taxon>Eukaryota</taxon>
        <taxon>Viridiplantae</taxon>
        <taxon>Streptophyta</taxon>
        <taxon>Embryophyta</taxon>
        <taxon>Tracheophyta</taxon>
        <taxon>Spermatophyta</taxon>
        <taxon>Magnoliopsida</taxon>
        <taxon>eudicotyledons</taxon>
        <taxon>Gunneridae</taxon>
        <taxon>Pentapetalae</taxon>
        <taxon>asterids</taxon>
        <taxon>campanulids</taxon>
        <taxon>Asterales</taxon>
        <taxon>Asteraceae</taxon>
        <taxon>Asteroideae</taxon>
        <taxon>Heliantheae alliance</taxon>
        <taxon>Heliantheae</taxon>
        <taxon>Ambrosia</taxon>
    </lineage>
</organism>
<reference evidence="2" key="1">
    <citation type="submission" date="2022-06" db="EMBL/GenBank/DDBJ databases">
        <title>Uncovering the hologenomic basis of an extraordinary plant invasion.</title>
        <authorList>
            <person name="Bieker V.C."/>
            <person name="Martin M.D."/>
            <person name="Gilbert T."/>
            <person name="Hodgins K."/>
            <person name="Battlay P."/>
            <person name="Petersen B."/>
            <person name="Wilson J."/>
        </authorList>
    </citation>
    <scope>NUCLEOTIDE SEQUENCE</scope>
    <source>
        <strain evidence="2">AA19_3_7</strain>
        <tissue evidence="2">Leaf</tissue>
    </source>
</reference>
<dbReference type="EMBL" id="JAMZMK010000423">
    <property type="protein sequence ID" value="KAI7756368.1"/>
    <property type="molecule type" value="Genomic_DNA"/>
</dbReference>
<dbReference type="GO" id="GO:0005741">
    <property type="term" value="C:mitochondrial outer membrane"/>
    <property type="evidence" value="ECO:0007669"/>
    <property type="project" value="InterPro"/>
</dbReference>
<dbReference type="PANTHER" id="PTHR11743:SF69">
    <property type="entry name" value="PORIN DOMAIN, EUKARYOTIC PORIN_TOM40-RELATED"/>
    <property type="match status" value="1"/>
</dbReference>
<dbReference type="InterPro" id="IPR001925">
    <property type="entry name" value="Porin_Euk"/>
</dbReference>